<evidence type="ECO:0000313" key="5">
    <source>
        <dbReference type="EMBL" id="KAF8730438.1"/>
    </source>
</evidence>
<dbReference type="InterPro" id="IPR001944">
    <property type="entry name" value="Glycoside_Hdrlase_35"/>
</dbReference>
<accession>A0A835F7L9</accession>
<dbReference type="InterPro" id="IPR031330">
    <property type="entry name" value="Gly_Hdrlase_35_cat"/>
</dbReference>
<dbReference type="EMBL" id="JACEFO010001617">
    <property type="protein sequence ID" value="KAF8730438.1"/>
    <property type="molecule type" value="Genomic_DNA"/>
</dbReference>
<dbReference type="Gene3D" id="3.20.20.80">
    <property type="entry name" value="Glycosidases"/>
    <property type="match status" value="1"/>
</dbReference>
<gene>
    <name evidence="5" type="ORF">HU200_017016</name>
</gene>
<name>A0A835F7L9_9POAL</name>
<dbReference type="PANTHER" id="PTHR23421">
    <property type="entry name" value="BETA-GALACTOSIDASE RELATED"/>
    <property type="match status" value="1"/>
</dbReference>
<evidence type="ECO:0000256" key="3">
    <source>
        <dbReference type="ARBA" id="ARBA00012756"/>
    </source>
</evidence>
<dbReference type="EC" id="3.2.1.23" evidence="3"/>
<protein>
    <recommendedName>
        <fullName evidence="3">beta-galactosidase</fullName>
        <ecNumber evidence="3">3.2.1.23</ecNumber>
    </recommendedName>
</protein>
<evidence type="ECO:0000259" key="4">
    <source>
        <dbReference type="Pfam" id="PF01301"/>
    </source>
</evidence>
<evidence type="ECO:0000256" key="2">
    <source>
        <dbReference type="ARBA" id="ARBA00009809"/>
    </source>
</evidence>
<dbReference type="AlphaFoldDB" id="A0A835F7L9"/>
<keyword evidence="6" id="KW-1185">Reference proteome</keyword>
<comment type="caution">
    <text evidence="5">The sequence shown here is derived from an EMBL/GenBank/DDBJ whole genome shotgun (WGS) entry which is preliminary data.</text>
</comment>
<dbReference type="GO" id="GO:0004565">
    <property type="term" value="F:beta-galactosidase activity"/>
    <property type="evidence" value="ECO:0007669"/>
    <property type="project" value="UniProtKB-EC"/>
</dbReference>
<feature type="domain" description="Glycoside hydrolase 35 catalytic" evidence="4">
    <location>
        <begin position="29"/>
        <end position="95"/>
    </location>
</feature>
<dbReference type="InterPro" id="IPR017853">
    <property type="entry name" value="GH"/>
</dbReference>
<sequence>MESFTTLIVNKMKDAEMFAGQGGPIILAQIYTCNGFYCHDWFPNRTGIPKIWTENWTGWFKAWDKPDFHRSAEDIAFAVAMFFQKRGSVQNYYMLETPVKLQSGKNYISLLSGTVGLKNYGPLFELMPAGIAGGPVKLMGTNGTSIDLTNSTWSYKSGLAGEQRQLHLNKAGHKWRSHNGSIPVNRPFTWYKTTFAAPAGEEAVVVDLWA</sequence>
<evidence type="ECO:0000256" key="1">
    <source>
        <dbReference type="ARBA" id="ARBA00001412"/>
    </source>
</evidence>
<comment type="catalytic activity">
    <reaction evidence="1">
        <text>Hydrolysis of terminal non-reducing beta-D-galactose residues in beta-D-galactosides.</text>
        <dbReference type="EC" id="3.2.1.23"/>
    </reaction>
</comment>
<dbReference type="OrthoDB" id="1657402at2759"/>
<dbReference type="SUPFAM" id="SSF51445">
    <property type="entry name" value="(Trans)glycosidases"/>
    <property type="match status" value="1"/>
</dbReference>
<comment type="similarity">
    <text evidence="2">Belongs to the glycosyl hydrolase 35 family.</text>
</comment>
<dbReference type="GO" id="GO:0005975">
    <property type="term" value="P:carbohydrate metabolic process"/>
    <property type="evidence" value="ECO:0007669"/>
    <property type="project" value="InterPro"/>
</dbReference>
<dbReference type="Proteomes" id="UP000636709">
    <property type="component" value="Unassembled WGS sequence"/>
</dbReference>
<proteinExistence type="inferred from homology"/>
<evidence type="ECO:0000313" key="6">
    <source>
        <dbReference type="Proteomes" id="UP000636709"/>
    </source>
</evidence>
<dbReference type="Pfam" id="PF01301">
    <property type="entry name" value="Glyco_hydro_35"/>
    <property type="match status" value="1"/>
</dbReference>
<reference evidence="5" key="1">
    <citation type="submission" date="2020-07" db="EMBL/GenBank/DDBJ databases">
        <title>Genome sequence and genetic diversity analysis of an under-domesticated orphan crop, white fonio (Digitaria exilis).</title>
        <authorList>
            <person name="Bennetzen J.L."/>
            <person name="Chen S."/>
            <person name="Ma X."/>
            <person name="Wang X."/>
            <person name="Yssel A.E.J."/>
            <person name="Chaluvadi S.R."/>
            <person name="Johnson M."/>
            <person name="Gangashetty P."/>
            <person name="Hamidou F."/>
            <person name="Sanogo M.D."/>
            <person name="Zwaenepoel A."/>
            <person name="Wallace J."/>
            <person name="Van De Peer Y."/>
            <person name="Van Deynze A."/>
        </authorList>
    </citation>
    <scope>NUCLEOTIDE SEQUENCE</scope>
    <source>
        <tissue evidence="5">Leaves</tissue>
    </source>
</reference>
<organism evidence="5 6">
    <name type="scientific">Digitaria exilis</name>
    <dbReference type="NCBI Taxonomy" id="1010633"/>
    <lineage>
        <taxon>Eukaryota</taxon>
        <taxon>Viridiplantae</taxon>
        <taxon>Streptophyta</taxon>
        <taxon>Embryophyta</taxon>
        <taxon>Tracheophyta</taxon>
        <taxon>Spermatophyta</taxon>
        <taxon>Magnoliopsida</taxon>
        <taxon>Liliopsida</taxon>
        <taxon>Poales</taxon>
        <taxon>Poaceae</taxon>
        <taxon>PACMAD clade</taxon>
        <taxon>Panicoideae</taxon>
        <taxon>Panicodae</taxon>
        <taxon>Paniceae</taxon>
        <taxon>Anthephorinae</taxon>
        <taxon>Digitaria</taxon>
    </lineage>
</organism>